<dbReference type="Proteomes" id="UP000244906">
    <property type="component" value="Unassembled WGS sequence"/>
</dbReference>
<evidence type="ECO:0000313" key="2">
    <source>
        <dbReference type="Proteomes" id="UP000244906"/>
    </source>
</evidence>
<gene>
    <name evidence="1" type="ORF">DC094_17200</name>
</gene>
<comment type="caution">
    <text evidence="1">The sequence shown here is derived from an EMBL/GenBank/DDBJ whole genome shotgun (WGS) entry which is preliminary data.</text>
</comment>
<sequence length="252" mass="28905">MKSVTQHIILVEAMPSLTSLAICGKLVSMEPDSIIHQLAFSDLSHIGRTDPVLLVSNPFQSIDQYKMFDAETLQSIIITAERLLLSLINHQLRGQFDDIRFICLTDPTFALNLVDLCQNNHTKFSPFYAQYGYSFSKYNFATFKEPPHDLIFGKEQDSRSNPWSLAIHAFERKYNLSQKSLSNLSTEVFNGEKVLKKMDPKDLLHVCNYYFEQLSPVWIIIDAMVRQHTNLFGVGVYRATRYLDDNETIVLA</sequence>
<evidence type="ECO:0000313" key="1">
    <source>
        <dbReference type="EMBL" id="PVZ65623.1"/>
    </source>
</evidence>
<protein>
    <submittedName>
        <fullName evidence="1">Uncharacterized protein</fullName>
    </submittedName>
</protein>
<accession>A0A2V1GX72</accession>
<proteinExistence type="predicted"/>
<organism evidence="1 2">
    <name type="scientific">Pelagibaculum spongiae</name>
    <dbReference type="NCBI Taxonomy" id="2080658"/>
    <lineage>
        <taxon>Bacteria</taxon>
        <taxon>Pseudomonadati</taxon>
        <taxon>Pseudomonadota</taxon>
        <taxon>Gammaproteobacteria</taxon>
        <taxon>Oceanospirillales</taxon>
        <taxon>Pelagibaculum</taxon>
    </lineage>
</organism>
<dbReference type="AlphaFoldDB" id="A0A2V1GX72"/>
<dbReference type="EMBL" id="QDDL01000009">
    <property type="protein sequence ID" value="PVZ65623.1"/>
    <property type="molecule type" value="Genomic_DNA"/>
</dbReference>
<keyword evidence="2" id="KW-1185">Reference proteome</keyword>
<reference evidence="1 2" key="1">
    <citation type="submission" date="2018-04" db="EMBL/GenBank/DDBJ databases">
        <title>Thalassorhabdus spongiae gen. nov., sp. nov., isolated from a marine sponge in South-West Iceland.</title>
        <authorList>
            <person name="Knobloch S."/>
            <person name="Daussin A."/>
            <person name="Johannsson R."/>
            <person name="Marteinsson V.T."/>
        </authorList>
    </citation>
    <scope>NUCLEOTIDE SEQUENCE [LARGE SCALE GENOMIC DNA]</scope>
    <source>
        <strain evidence="1 2">Hp12</strain>
    </source>
</reference>
<name>A0A2V1GX72_9GAMM</name>